<dbReference type="Proteomes" id="UP000034090">
    <property type="component" value="Unassembled WGS sequence"/>
</dbReference>
<gene>
    <name evidence="3" type="ORF">UV74_C0013G0005</name>
</gene>
<evidence type="ECO:0000313" key="3">
    <source>
        <dbReference type="EMBL" id="KKS96883.1"/>
    </source>
</evidence>
<protein>
    <submittedName>
        <fullName evidence="3">Uncharacterized protein</fullName>
    </submittedName>
</protein>
<name>A0A0G1GDC0_9BACT</name>
<comment type="caution">
    <text evidence="3">The sequence shown here is derived from an EMBL/GenBank/DDBJ whole genome shotgun (WGS) entry which is preliminary data.</text>
</comment>
<keyword evidence="1" id="KW-0812">Transmembrane</keyword>
<dbReference type="STRING" id="1618578.UV74_C0013G0005"/>
<feature type="chain" id="PRO_5002537348" evidence="2">
    <location>
        <begin position="19"/>
        <end position="187"/>
    </location>
</feature>
<organism evidence="3 4">
    <name type="scientific">Candidatus Woesebacteria bacterium GW2011_GWB1_43_14</name>
    <dbReference type="NCBI Taxonomy" id="1618578"/>
    <lineage>
        <taxon>Bacteria</taxon>
        <taxon>Candidatus Woeseibacteriota</taxon>
    </lineage>
</organism>
<keyword evidence="2" id="KW-0732">Signal</keyword>
<dbReference type="AlphaFoldDB" id="A0A0G1GDC0"/>
<feature type="signal peptide" evidence="2">
    <location>
        <begin position="1"/>
        <end position="18"/>
    </location>
</feature>
<keyword evidence="1" id="KW-1133">Transmembrane helix</keyword>
<proteinExistence type="predicted"/>
<accession>A0A0G1GDC0</accession>
<evidence type="ECO:0000256" key="2">
    <source>
        <dbReference type="SAM" id="SignalP"/>
    </source>
</evidence>
<dbReference type="EMBL" id="LCFQ01000013">
    <property type="protein sequence ID" value="KKS96883.1"/>
    <property type="molecule type" value="Genomic_DNA"/>
</dbReference>
<evidence type="ECO:0000256" key="1">
    <source>
        <dbReference type="SAM" id="Phobius"/>
    </source>
</evidence>
<reference evidence="3 4" key="1">
    <citation type="journal article" date="2015" name="Nature">
        <title>rRNA introns, odd ribosomes, and small enigmatic genomes across a large radiation of phyla.</title>
        <authorList>
            <person name="Brown C.T."/>
            <person name="Hug L.A."/>
            <person name="Thomas B.C."/>
            <person name="Sharon I."/>
            <person name="Castelle C.J."/>
            <person name="Singh A."/>
            <person name="Wilkins M.J."/>
            <person name="Williams K.H."/>
            <person name="Banfield J.F."/>
        </authorList>
    </citation>
    <scope>NUCLEOTIDE SEQUENCE [LARGE SCALE GENOMIC DNA]</scope>
</reference>
<feature type="transmembrane region" description="Helical" evidence="1">
    <location>
        <begin position="162"/>
        <end position="184"/>
    </location>
</feature>
<keyword evidence="1" id="KW-0472">Membrane</keyword>
<sequence>MRKVLYLFSALLAAGAIAAPSVGASEGTFELQNTSGENARCFAASVLMSDQNYNVLLSCRDITYPGTTSGTDIFSYIVWGSGTDGKTYKLGELGVGKVYLKTKNAFDSLFITREKDADTRSPKGETVMKGSIQNIDFLDTGIGELNEDITPTPTPKASNINLAQLSGALAFIGIFALAIILFLITRR</sequence>
<evidence type="ECO:0000313" key="4">
    <source>
        <dbReference type="Proteomes" id="UP000034090"/>
    </source>
</evidence>